<dbReference type="GO" id="GO:0005634">
    <property type="term" value="C:nucleus"/>
    <property type="evidence" value="ECO:0007669"/>
    <property type="project" value="UniProtKB-SubCell"/>
</dbReference>
<dbReference type="GO" id="GO:0000981">
    <property type="term" value="F:DNA-binding transcription factor activity, RNA polymerase II-specific"/>
    <property type="evidence" value="ECO:0007669"/>
    <property type="project" value="InterPro"/>
</dbReference>
<dbReference type="STRING" id="441959.B8M4I8"/>
<accession>B8M4I8</accession>
<feature type="region of interest" description="Disordered" evidence="7">
    <location>
        <begin position="1"/>
        <end position="42"/>
    </location>
</feature>
<organism evidence="10 11">
    <name type="scientific">Talaromyces stipitatus (strain ATCC 10500 / CBS 375.48 / QM 6759 / NRRL 1006)</name>
    <name type="common">Penicillium stipitatum</name>
    <dbReference type="NCBI Taxonomy" id="441959"/>
    <lineage>
        <taxon>Eukaryota</taxon>
        <taxon>Fungi</taxon>
        <taxon>Dikarya</taxon>
        <taxon>Ascomycota</taxon>
        <taxon>Pezizomycotina</taxon>
        <taxon>Eurotiomycetes</taxon>
        <taxon>Eurotiomycetidae</taxon>
        <taxon>Eurotiales</taxon>
        <taxon>Trichocomaceae</taxon>
        <taxon>Talaromyces</taxon>
        <taxon>Talaromyces sect. Talaromyces</taxon>
    </lineage>
</organism>
<evidence type="ECO:0000313" key="10">
    <source>
        <dbReference type="EMBL" id="EED19183.1"/>
    </source>
</evidence>
<dbReference type="RefSeq" id="XP_002479617.1">
    <property type="nucleotide sequence ID" value="XM_002479572.1"/>
</dbReference>
<feature type="compositionally biased region" description="Basic and acidic residues" evidence="7">
    <location>
        <begin position="110"/>
        <end position="123"/>
    </location>
</feature>
<evidence type="ECO:0000256" key="1">
    <source>
        <dbReference type="ARBA" id="ARBA00004123"/>
    </source>
</evidence>
<dbReference type="SMART" id="SM00066">
    <property type="entry name" value="GAL4"/>
    <property type="match status" value="1"/>
</dbReference>
<keyword evidence="6" id="KW-0539">Nucleus</keyword>
<dbReference type="PANTHER" id="PTHR47540:SF2">
    <property type="entry name" value="ZN(II)2CYS6 TRANSCRIPTION FACTOR (EUROFUNG)"/>
    <property type="match status" value="1"/>
</dbReference>
<evidence type="ECO:0000256" key="8">
    <source>
        <dbReference type="SAM" id="Phobius"/>
    </source>
</evidence>
<dbReference type="EMBL" id="EQ962654">
    <property type="protein sequence ID" value="EED19183.1"/>
    <property type="molecule type" value="Genomic_DNA"/>
</dbReference>
<dbReference type="InterPro" id="IPR001138">
    <property type="entry name" value="Zn2Cys6_DnaBD"/>
</dbReference>
<dbReference type="CDD" id="cd00067">
    <property type="entry name" value="GAL4"/>
    <property type="match status" value="1"/>
</dbReference>
<keyword evidence="3" id="KW-0805">Transcription regulation</keyword>
<feature type="compositionally biased region" description="Polar residues" evidence="7">
    <location>
        <begin position="1"/>
        <end position="20"/>
    </location>
</feature>
<dbReference type="PhylomeDB" id="B8M4I8"/>
<evidence type="ECO:0000256" key="6">
    <source>
        <dbReference type="ARBA" id="ARBA00023242"/>
    </source>
</evidence>
<evidence type="ECO:0000259" key="9">
    <source>
        <dbReference type="PROSITE" id="PS50048"/>
    </source>
</evidence>
<dbReference type="Pfam" id="PF00172">
    <property type="entry name" value="Zn_clus"/>
    <property type="match status" value="1"/>
</dbReference>
<keyword evidence="2" id="KW-0479">Metal-binding</keyword>
<feature type="transmembrane region" description="Helical" evidence="8">
    <location>
        <begin position="572"/>
        <end position="590"/>
    </location>
</feature>
<keyword evidence="8" id="KW-1133">Transmembrane helix</keyword>
<dbReference type="Proteomes" id="UP000001745">
    <property type="component" value="Unassembled WGS sequence"/>
</dbReference>
<reference evidence="11" key="1">
    <citation type="journal article" date="2015" name="Genome Announc.">
        <title>Genome sequence of the AIDS-associated pathogen Penicillium marneffei (ATCC18224) and its near taxonomic relative Talaromyces stipitatus (ATCC10500).</title>
        <authorList>
            <person name="Nierman W.C."/>
            <person name="Fedorova-Abrams N.D."/>
            <person name="Andrianopoulos A."/>
        </authorList>
    </citation>
    <scope>NUCLEOTIDE SEQUENCE [LARGE SCALE GENOMIC DNA]</scope>
    <source>
        <strain evidence="11">ATCC 10500 / CBS 375.48 / QM 6759 / NRRL 1006</strain>
    </source>
</reference>
<evidence type="ECO:0000256" key="5">
    <source>
        <dbReference type="ARBA" id="ARBA00023163"/>
    </source>
</evidence>
<feature type="domain" description="Zn(2)-C6 fungal-type" evidence="9">
    <location>
        <begin position="45"/>
        <end position="74"/>
    </location>
</feature>
<dbReference type="SMART" id="SM00906">
    <property type="entry name" value="Fungal_trans"/>
    <property type="match status" value="1"/>
</dbReference>
<dbReference type="InterPro" id="IPR007219">
    <property type="entry name" value="XnlR_reg_dom"/>
</dbReference>
<keyword evidence="4" id="KW-0238">DNA-binding</keyword>
<dbReference type="InterPro" id="IPR036864">
    <property type="entry name" value="Zn2-C6_fun-type_DNA-bd_sf"/>
</dbReference>
<dbReference type="GO" id="GO:0006351">
    <property type="term" value="P:DNA-templated transcription"/>
    <property type="evidence" value="ECO:0007669"/>
    <property type="project" value="InterPro"/>
</dbReference>
<evidence type="ECO:0000256" key="7">
    <source>
        <dbReference type="SAM" id="MobiDB-lite"/>
    </source>
</evidence>
<sequence length="683" mass="77474">MSSHSQNIPRNPTNNRSPVSSPRKRAQNDVGTSENRRKDPKVSRACDLCKIKKIRCTGTLPCVNCARRRLNCAYATKYARGRPPTPLPLARQDGPTVARVTSTSSISDAGIERDSSGRIDRSVPNEMTTGRLPSSSNEAAPSRASPELEIEGQYFDPTSGLTFLHRAWRKLFAQKGEMAAHGSNEADKHQLLTCAGDRPFYLDEQGTELIPDDMTARTLLSLYFDTCVVTYRIFHRQTVENWLEIFLKDREQNRQISYSLGNAKCAIILTVLAIAGFRNEKLKGGFYSGDNEALALRQNDRLFCVAMNLTDSEMGFPRLESAQARLVQVLYLLQTSRMNKAWYTFGSAYHIFSSLGLHRRRSRKQGVSFKSHSSDYISLQCAKRVFWVAYTIDKYLSVVFGRPRFLHDEDIDQDFPDSINDEDMGPYGPLESEASEECHVDSLIFHAKIARIIGRISREVYAIGDIRTEDRVAAAHRLVGELHEWRTSLPPHLGTIKPSTLMPSFRRESSALNLAYHHAVIHANRPFLLGDGNSSNSDAPYVKDRVAECISAAKVTLELVNNMANDTNLFHSFWWTHYVTFCALAVVYVWEIQRSSNNNNYERDDDDEASYTKLFDLAERCRSHLLRANSAASPSRRYGVILEELRKEAQQQAVRNHGSILFRCTRKHRPLRKVRITLLLIRS</sequence>
<dbReference type="OMA" id="CAKCISR"/>
<comment type="subcellular location">
    <subcellularLocation>
        <location evidence="1">Nucleus</location>
    </subcellularLocation>
</comment>
<dbReference type="CDD" id="cd12148">
    <property type="entry name" value="fungal_TF_MHR"/>
    <property type="match status" value="1"/>
</dbReference>
<dbReference type="GO" id="GO:0045944">
    <property type="term" value="P:positive regulation of transcription by RNA polymerase II"/>
    <property type="evidence" value="ECO:0007669"/>
    <property type="project" value="TreeGrafter"/>
</dbReference>
<dbReference type="Pfam" id="PF04082">
    <property type="entry name" value="Fungal_trans"/>
    <property type="match status" value="1"/>
</dbReference>
<name>B8M4I8_TALSN</name>
<proteinExistence type="predicted"/>
<dbReference type="PROSITE" id="PS50048">
    <property type="entry name" value="ZN2_CY6_FUNGAL_2"/>
    <property type="match status" value="1"/>
</dbReference>
<dbReference type="AlphaFoldDB" id="B8M4I8"/>
<dbReference type="GO" id="GO:0043565">
    <property type="term" value="F:sequence-specific DNA binding"/>
    <property type="evidence" value="ECO:0007669"/>
    <property type="project" value="TreeGrafter"/>
</dbReference>
<dbReference type="PROSITE" id="PS00463">
    <property type="entry name" value="ZN2_CY6_FUNGAL_1"/>
    <property type="match status" value="1"/>
</dbReference>
<dbReference type="eggNOG" id="ENOG502S0TA">
    <property type="taxonomic scope" value="Eukaryota"/>
</dbReference>
<dbReference type="Gene3D" id="4.10.240.10">
    <property type="entry name" value="Zn(2)-C6 fungal-type DNA-binding domain"/>
    <property type="match status" value="1"/>
</dbReference>
<keyword evidence="5" id="KW-0804">Transcription</keyword>
<dbReference type="OrthoDB" id="2579025at2759"/>
<dbReference type="PANTHER" id="PTHR47540">
    <property type="entry name" value="THIAMINE REPRESSIBLE GENES REGULATORY PROTEIN THI5"/>
    <property type="match status" value="1"/>
</dbReference>
<evidence type="ECO:0000256" key="2">
    <source>
        <dbReference type="ARBA" id="ARBA00022723"/>
    </source>
</evidence>
<evidence type="ECO:0000313" key="11">
    <source>
        <dbReference type="Proteomes" id="UP000001745"/>
    </source>
</evidence>
<dbReference type="GeneID" id="8106722"/>
<keyword evidence="8" id="KW-0472">Membrane</keyword>
<gene>
    <name evidence="10" type="ORF">TSTA_025050</name>
</gene>
<feature type="compositionally biased region" description="Polar residues" evidence="7">
    <location>
        <begin position="125"/>
        <end position="139"/>
    </location>
</feature>
<evidence type="ECO:0000256" key="3">
    <source>
        <dbReference type="ARBA" id="ARBA00023015"/>
    </source>
</evidence>
<dbReference type="VEuPathDB" id="FungiDB:TSTA_025050"/>
<dbReference type="InParanoid" id="B8M4I8"/>
<keyword evidence="11" id="KW-1185">Reference proteome</keyword>
<dbReference type="InterPro" id="IPR051711">
    <property type="entry name" value="Stress_Response_Reg"/>
</dbReference>
<feature type="region of interest" description="Disordered" evidence="7">
    <location>
        <begin position="81"/>
        <end position="144"/>
    </location>
</feature>
<dbReference type="SUPFAM" id="SSF57701">
    <property type="entry name" value="Zn2/Cys6 DNA-binding domain"/>
    <property type="match status" value="1"/>
</dbReference>
<keyword evidence="8" id="KW-0812">Transmembrane</keyword>
<dbReference type="GO" id="GO:0008270">
    <property type="term" value="F:zinc ion binding"/>
    <property type="evidence" value="ECO:0007669"/>
    <property type="project" value="InterPro"/>
</dbReference>
<protein>
    <submittedName>
        <fullName evidence="10">C6 transcription factor, putative</fullName>
    </submittedName>
</protein>
<dbReference type="HOGENOM" id="CLU_009239_1_0_1"/>
<evidence type="ECO:0000256" key="4">
    <source>
        <dbReference type="ARBA" id="ARBA00023125"/>
    </source>
</evidence>